<feature type="domain" description="Tify" evidence="5">
    <location>
        <begin position="58"/>
        <end position="90"/>
    </location>
</feature>
<evidence type="ECO:0000256" key="2">
    <source>
        <dbReference type="ARBA" id="ARBA00006081"/>
    </source>
</evidence>
<evidence type="ECO:0000256" key="1">
    <source>
        <dbReference type="ARBA" id="ARBA00004123"/>
    </source>
</evidence>
<dbReference type="AlphaFoldDB" id="A0A0D6QZK9"/>
<accession>A0A0D6QZK9</accession>
<evidence type="ECO:0000313" key="6">
    <source>
        <dbReference type="EMBL" id="JAG95906.1"/>
    </source>
</evidence>
<dbReference type="PANTHER" id="PTHR31413:SF12">
    <property type="entry name" value="AFP HOMOLOG 2"/>
    <property type="match status" value="1"/>
</dbReference>
<evidence type="ECO:0000256" key="3">
    <source>
        <dbReference type="ARBA" id="ARBA00023242"/>
    </source>
</evidence>
<dbReference type="PANTHER" id="PTHR31413">
    <property type="entry name" value="AFP HOMOLOG 2"/>
    <property type="match status" value="1"/>
</dbReference>
<dbReference type="EMBL" id="GCKF01039219">
    <property type="protein sequence ID" value="JAG95906.1"/>
    <property type="molecule type" value="Transcribed_RNA"/>
</dbReference>
<protein>
    <recommendedName>
        <fullName evidence="5">Tify domain-containing protein</fullName>
    </recommendedName>
</protein>
<dbReference type="GO" id="GO:0005634">
    <property type="term" value="C:nucleus"/>
    <property type="evidence" value="ECO:0007669"/>
    <property type="project" value="UniProtKB-SubCell"/>
</dbReference>
<feature type="region of interest" description="Disordered" evidence="4">
    <location>
        <begin position="78"/>
        <end position="106"/>
    </location>
</feature>
<evidence type="ECO:0000259" key="5">
    <source>
        <dbReference type="Pfam" id="PF16135"/>
    </source>
</evidence>
<dbReference type="InterPro" id="IPR031307">
    <property type="entry name" value="Ninja_fam"/>
</dbReference>
<feature type="compositionally biased region" description="Polar residues" evidence="4">
    <location>
        <begin position="92"/>
        <end position="106"/>
    </location>
</feature>
<name>A0A0D6QZK9_ARACU</name>
<dbReference type="Pfam" id="PF16135">
    <property type="entry name" value="TDBD"/>
    <property type="match status" value="1"/>
</dbReference>
<dbReference type="InterPro" id="IPR032308">
    <property type="entry name" value="TDBD"/>
</dbReference>
<dbReference type="GO" id="GO:0045892">
    <property type="term" value="P:negative regulation of DNA-templated transcription"/>
    <property type="evidence" value="ECO:0007669"/>
    <property type="project" value="TreeGrafter"/>
</dbReference>
<reference evidence="6" key="1">
    <citation type="submission" date="2015-03" db="EMBL/GenBank/DDBJ databases">
        <title>A transcriptome of Araucaria cunninghamii, an australian fine timber species.</title>
        <authorList>
            <person name="Jing Yi C.J.Y."/>
            <person name="Yin San L.Y.S."/>
            <person name="Abdul Karim S.S."/>
            <person name="Wan Azmi N.N."/>
            <person name="Hercus R.R."/>
            <person name="Croft L.L."/>
        </authorList>
    </citation>
    <scope>NUCLEOTIDE SEQUENCE</scope>
    <source>
        <strain evidence="6">MI0301</strain>
        <tissue evidence="6">Leaf</tissue>
    </source>
</reference>
<feature type="compositionally biased region" description="Low complexity" evidence="4">
    <location>
        <begin position="81"/>
        <end position="91"/>
    </location>
</feature>
<comment type="similarity">
    <text evidence="2">Belongs to the Ninja family.</text>
</comment>
<organism evidence="6">
    <name type="scientific">Araucaria cunninghamii</name>
    <name type="common">Hoop pine</name>
    <name type="synonym">Moreton Bay pine</name>
    <dbReference type="NCBI Taxonomy" id="56994"/>
    <lineage>
        <taxon>Eukaryota</taxon>
        <taxon>Viridiplantae</taxon>
        <taxon>Streptophyta</taxon>
        <taxon>Embryophyta</taxon>
        <taxon>Tracheophyta</taxon>
        <taxon>Spermatophyta</taxon>
        <taxon>Pinopsida</taxon>
        <taxon>Pinidae</taxon>
        <taxon>Conifers II</taxon>
        <taxon>Araucariales</taxon>
        <taxon>Araucariaceae</taxon>
        <taxon>Araucaria</taxon>
    </lineage>
</organism>
<evidence type="ECO:0000256" key="4">
    <source>
        <dbReference type="SAM" id="MobiDB-lite"/>
    </source>
</evidence>
<proteinExistence type="inferred from homology"/>
<dbReference type="GO" id="GO:0007165">
    <property type="term" value="P:signal transduction"/>
    <property type="evidence" value="ECO:0007669"/>
    <property type="project" value="InterPro"/>
</dbReference>
<comment type="subcellular location">
    <subcellularLocation>
        <location evidence="1">Nucleus</location>
    </subcellularLocation>
</comment>
<sequence>MADGLSQEVWNIRPGIAPGLKFGGTGNLPDLPWVSTTGRGPNGKTISGVMYRYNRTQVRIVCACHGRHMAPNEFVQHANDADVPNPDNNVVGNSFPNGNQATSAQS</sequence>
<keyword evidence="3" id="KW-0539">Nucleus</keyword>